<reference evidence="1" key="1">
    <citation type="submission" date="2014-07" db="EMBL/GenBank/DDBJ databases">
        <authorList>
            <person name="Martin A.A"/>
            <person name="De Silva N."/>
        </authorList>
    </citation>
    <scope>NUCLEOTIDE SEQUENCE</scope>
</reference>
<dbReference type="Proteomes" id="UP000035680">
    <property type="component" value="Unassembled WGS sequence"/>
</dbReference>
<dbReference type="AlphaFoldDB" id="A0A0K0FIQ9"/>
<organism evidence="1 2">
    <name type="scientific">Strongyloides venezuelensis</name>
    <name type="common">Threadworm</name>
    <dbReference type="NCBI Taxonomy" id="75913"/>
    <lineage>
        <taxon>Eukaryota</taxon>
        <taxon>Metazoa</taxon>
        <taxon>Ecdysozoa</taxon>
        <taxon>Nematoda</taxon>
        <taxon>Chromadorea</taxon>
        <taxon>Rhabditida</taxon>
        <taxon>Tylenchina</taxon>
        <taxon>Panagrolaimomorpha</taxon>
        <taxon>Strongyloidoidea</taxon>
        <taxon>Strongyloididae</taxon>
        <taxon>Strongyloides</taxon>
    </lineage>
</organism>
<keyword evidence="1" id="KW-1185">Reference proteome</keyword>
<proteinExistence type="predicted"/>
<evidence type="ECO:0000313" key="2">
    <source>
        <dbReference type="WBParaSite" id="SVE_0878000.1"/>
    </source>
</evidence>
<reference evidence="2" key="2">
    <citation type="submission" date="2015-08" db="UniProtKB">
        <authorList>
            <consortium name="WormBaseParasite"/>
        </authorList>
    </citation>
    <scope>IDENTIFICATION</scope>
</reference>
<protein>
    <submittedName>
        <fullName evidence="2">Uncharacterized protein</fullName>
    </submittedName>
</protein>
<dbReference type="WBParaSite" id="SVE_0878000.1">
    <property type="protein sequence ID" value="SVE_0878000.1"/>
    <property type="gene ID" value="SVE_0878000"/>
</dbReference>
<accession>A0A0K0FIQ9</accession>
<name>A0A0K0FIQ9_STRVS</name>
<sequence>MLETLFLNIEINNHQESIMKQPAFKTIKYTKVTEEEHEKEVENDEFMKSIADCFNETLEDVIKRMKKRRIDEEPEKE</sequence>
<evidence type="ECO:0000313" key="1">
    <source>
        <dbReference type="Proteomes" id="UP000035680"/>
    </source>
</evidence>